<reference evidence="4 5" key="1">
    <citation type="journal article" date="2011" name="Science">
        <title>The Selaginella genome identifies genetic changes associated with the evolution of vascular plants.</title>
        <authorList>
            <person name="Banks J.A."/>
            <person name="Nishiyama T."/>
            <person name="Hasebe M."/>
            <person name="Bowman J.L."/>
            <person name="Gribskov M."/>
            <person name="dePamphilis C."/>
            <person name="Albert V.A."/>
            <person name="Aono N."/>
            <person name="Aoyama T."/>
            <person name="Ambrose B.A."/>
            <person name="Ashton N.W."/>
            <person name="Axtell M.J."/>
            <person name="Barker E."/>
            <person name="Barker M.S."/>
            <person name="Bennetzen J.L."/>
            <person name="Bonawitz N.D."/>
            <person name="Chapple C."/>
            <person name="Cheng C."/>
            <person name="Correa L.G."/>
            <person name="Dacre M."/>
            <person name="DeBarry J."/>
            <person name="Dreyer I."/>
            <person name="Elias M."/>
            <person name="Engstrom E.M."/>
            <person name="Estelle M."/>
            <person name="Feng L."/>
            <person name="Finet C."/>
            <person name="Floyd S.K."/>
            <person name="Frommer W.B."/>
            <person name="Fujita T."/>
            <person name="Gramzow L."/>
            <person name="Gutensohn M."/>
            <person name="Harholt J."/>
            <person name="Hattori M."/>
            <person name="Heyl A."/>
            <person name="Hirai T."/>
            <person name="Hiwatashi Y."/>
            <person name="Ishikawa M."/>
            <person name="Iwata M."/>
            <person name="Karol K.G."/>
            <person name="Koehler B."/>
            <person name="Kolukisaoglu U."/>
            <person name="Kubo M."/>
            <person name="Kurata T."/>
            <person name="Lalonde S."/>
            <person name="Li K."/>
            <person name="Li Y."/>
            <person name="Litt A."/>
            <person name="Lyons E."/>
            <person name="Manning G."/>
            <person name="Maruyama T."/>
            <person name="Michael T.P."/>
            <person name="Mikami K."/>
            <person name="Miyazaki S."/>
            <person name="Morinaga S."/>
            <person name="Murata T."/>
            <person name="Mueller-Roeber B."/>
            <person name="Nelson D.R."/>
            <person name="Obara M."/>
            <person name="Oguri Y."/>
            <person name="Olmstead R.G."/>
            <person name="Onodera N."/>
            <person name="Petersen B.L."/>
            <person name="Pils B."/>
            <person name="Prigge M."/>
            <person name="Rensing S.A."/>
            <person name="Riano-Pachon D.M."/>
            <person name="Roberts A.W."/>
            <person name="Sato Y."/>
            <person name="Scheller H.V."/>
            <person name="Schulz B."/>
            <person name="Schulz C."/>
            <person name="Shakirov E.V."/>
            <person name="Shibagaki N."/>
            <person name="Shinohara N."/>
            <person name="Shippen D.E."/>
            <person name="Soerensen I."/>
            <person name="Sotooka R."/>
            <person name="Sugimoto N."/>
            <person name="Sugita M."/>
            <person name="Sumikawa N."/>
            <person name="Tanurdzic M."/>
            <person name="Theissen G."/>
            <person name="Ulvskov P."/>
            <person name="Wakazuki S."/>
            <person name="Weng J.K."/>
            <person name="Willats W.W."/>
            <person name="Wipf D."/>
            <person name="Wolf P.G."/>
            <person name="Yang L."/>
            <person name="Zimmer A.D."/>
            <person name="Zhu Q."/>
            <person name="Mitros T."/>
            <person name="Hellsten U."/>
            <person name="Loque D."/>
            <person name="Otillar R."/>
            <person name="Salamov A."/>
            <person name="Schmutz J."/>
            <person name="Shapiro H."/>
            <person name="Lindquist E."/>
            <person name="Lucas S."/>
            <person name="Rokhsar D."/>
            <person name="Grigoriev I.V."/>
        </authorList>
    </citation>
    <scope>NUCLEOTIDE SEQUENCE [LARGE SCALE GENOMIC DNA]</scope>
</reference>
<feature type="domain" description="UDENN" evidence="3">
    <location>
        <begin position="1"/>
        <end position="430"/>
    </location>
</feature>
<sequence>MDYCFPPDRLTEIERSHIALCAFPDSQQQRQRQHSSQRTAIHDSVFFFRIPRSSGAKNHKHLFGYVFNRQRQDERLIRGGDQKSVVILSYFPYWSSIFKPLVQIAGPLFFDSGSAALERISSIISSTWPPPPPNPKIQAGLELPVVNMVIRVTNLAPLPDQGIVFHDVDLFAVLKGVLMQLWLLWELALVGEPLLVVAPSPSVSCEAVAAISSLLAPIPCSSDLRPYFTIHDPDFHTDLAASSSILLGVTNLFFLPAFSSSKRLPSVVSLLDPHHHHHQFQQLKKFVDKKPWSSLPWTQRRHSQAVWSTHAPATKPDTSVLNRLVDAIPSSPRMDESMSLVNSDILRRHFEELTTNFLAPIAPYFAVPSSGSNNPFVDPPPLPAFDEQRFLSALATRGPGKFLAKRLRSNWIDLYRRFLRGPNFMPWFRSRRANAEREQRRIWRQARARADVRTIVSKMPELELVETFNAILRHLVAELDLQMSQTQSFPEKLRADLRVVFDMLPKDTQQLLLLNPQHASLLDPKTSNSSGISRSSSGSSSTKLPGRPSIHISWSSQATPAAPLSLSRRNSPLALSGRLAQELASDPLDLDKA</sequence>
<dbReference type="eggNOG" id="KOG2432">
    <property type="taxonomic scope" value="Eukaryota"/>
</dbReference>
<dbReference type="PANTHER" id="PTHR13677:SF0">
    <property type="entry name" value="LD41638P"/>
    <property type="match status" value="1"/>
</dbReference>
<dbReference type="KEGG" id="smo:SELMODRAFT_431683"/>
<dbReference type="GO" id="GO:0005085">
    <property type="term" value="F:guanyl-nucleotide exchange factor activity"/>
    <property type="evidence" value="ECO:0007669"/>
    <property type="project" value="InterPro"/>
</dbReference>
<evidence type="ECO:0000313" key="5">
    <source>
        <dbReference type="Proteomes" id="UP000001514"/>
    </source>
</evidence>
<gene>
    <name evidence="4" type="ORF">SELMODRAFT_431683</name>
</gene>
<dbReference type="EMBL" id="GL377729">
    <property type="protein sequence ID" value="EFJ05329.1"/>
    <property type="molecule type" value="Genomic_DNA"/>
</dbReference>
<dbReference type="InterPro" id="IPR024224">
    <property type="entry name" value="DENND6"/>
</dbReference>
<evidence type="ECO:0000256" key="2">
    <source>
        <dbReference type="SAM" id="MobiDB-lite"/>
    </source>
</evidence>
<feature type="compositionally biased region" description="Low complexity" evidence="2">
    <location>
        <begin position="527"/>
        <end position="541"/>
    </location>
</feature>
<name>D8TDF8_SELML</name>
<evidence type="ECO:0000259" key="3">
    <source>
        <dbReference type="PROSITE" id="PS50211"/>
    </source>
</evidence>
<dbReference type="Gramene" id="EFJ05329">
    <property type="protein sequence ID" value="EFJ05329"/>
    <property type="gene ID" value="SELMODRAFT_431683"/>
</dbReference>
<evidence type="ECO:0000313" key="4">
    <source>
        <dbReference type="EMBL" id="EFJ05329.1"/>
    </source>
</evidence>
<dbReference type="PANTHER" id="PTHR13677">
    <property type="entry name" value="LD41638P"/>
    <property type="match status" value="1"/>
</dbReference>
<dbReference type="GO" id="GO:0055037">
    <property type="term" value="C:recycling endosome"/>
    <property type="evidence" value="ECO:0000318"/>
    <property type="project" value="GO_Central"/>
</dbReference>
<dbReference type="AlphaFoldDB" id="D8TDF8"/>
<dbReference type="OMA" id="HIALCAF"/>
<comment type="similarity">
    <text evidence="1">Belongs to the DENND6 family.</text>
</comment>
<protein>
    <recommendedName>
        <fullName evidence="3">UDENN domain-containing protein</fullName>
    </recommendedName>
</protein>
<keyword evidence="5" id="KW-1185">Reference proteome</keyword>
<dbReference type="PROSITE" id="PS50211">
    <property type="entry name" value="DENN"/>
    <property type="match status" value="1"/>
</dbReference>
<dbReference type="InParanoid" id="D8TDF8"/>
<proteinExistence type="inferred from homology"/>
<accession>D8TDF8</accession>
<dbReference type="InterPro" id="IPR037516">
    <property type="entry name" value="Tripartite_DENN"/>
</dbReference>
<feature type="region of interest" description="Disordered" evidence="2">
    <location>
        <begin position="523"/>
        <end position="565"/>
    </location>
</feature>
<organism evidence="5">
    <name type="scientific">Selaginella moellendorffii</name>
    <name type="common">Spikemoss</name>
    <dbReference type="NCBI Taxonomy" id="88036"/>
    <lineage>
        <taxon>Eukaryota</taxon>
        <taxon>Viridiplantae</taxon>
        <taxon>Streptophyta</taxon>
        <taxon>Embryophyta</taxon>
        <taxon>Tracheophyta</taxon>
        <taxon>Lycopodiopsida</taxon>
        <taxon>Selaginellales</taxon>
        <taxon>Selaginellaceae</taxon>
        <taxon>Selaginella</taxon>
    </lineage>
</organism>
<dbReference type="HOGENOM" id="CLU_017013_0_1_1"/>
<dbReference type="OrthoDB" id="10265409at2759"/>
<dbReference type="Proteomes" id="UP000001514">
    <property type="component" value="Unassembled WGS sequence"/>
</dbReference>
<evidence type="ECO:0000256" key="1">
    <source>
        <dbReference type="ARBA" id="ARBA00007159"/>
    </source>
</evidence>